<dbReference type="RefSeq" id="WP_191853951.1">
    <property type="nucleotide sequence ID" value="NZ_CP108326.1"/>
</dbReference>
<accession>A0A7W2DWK3</accession>
<feature type="region of interest" description="Disordered" evidence="1">
    <location>
        <begin position="32"/>
        <end position="91"/>
    </location>
</feature>
<protein>
    <submittedName>
        <fullName evidence="2">Uncharacterized protein</fullName>
    </submittedName>
</protein>
<evidence type="ECO:0000256" key="1">
    <source>
        <dbReference type="SAM" id="MobiDB-lite"/>
    </source>
</evidence>
<reference evidence="2 3" key="1">
    <citation type="submission" date="2020-07" db="EMBL/GenBank/DDBJ databases">
        <title>Differential regulation of undecylprodigiosin biosynthesis in the yeast-scavenging Streptomyces strain MBK6.</title>
        <authorList>
            <person name="Baral B."/>
            <person name="Siitonen V."/>
            <person name="Laughlin M."/>
            <person name="Yamada K."/>
            <person name="Ilomaeki M."/>
            <person name="Metsae-Ketelae M."/>
            <person name="Niemi J."/>
        </authorList>
    </citation>
    <scope>NUCLEOTIDE SEQUENCE [LARGE SCALE GENOMIC DNA]</scope>
    <source>
        <strain evidence="2 3">MBK6</strain>
    </source>
</reference>
<dbReference type="EMBL" id="JACERG010000017">
    <property type="protein sequence ID" value="MBA5224355.1"/>
    <property type="molecule type" value="Genomic_DNA"/>
</dbReference>
<organism evidence="2 3">
    <name type="scientific">Streptomyces griseoaurantiacus</name>
    <dbReference type="NCBI Taxonomy" id="68213"/>
    <lineage>
        <taxon>Bacteria</taxon>
        <taxon>Bacillati</taxon>
        <taxon>Actinomycetota</taxon>
        <taxon>Actinomycetes</taxon>
        <taxon>Kitasatosporales</taxon>
        <taxon>Streptomycetaceae</taxon>
        <taxon>Streptomyces</taxon>
        <taxon>Streptomyces aurantiacus group</taxon>
    </lineage>
</organism>
<dbReference type="Proteomes" id="UP000587608">
    <property type="component" value="Unassembled WGS sequence"/>
</dbReference>
<gene>
    <name evidence="2" type="ORF">H1X69_23560</name>
</gene>
<evidence type="ECO:0000313" key="3">
    <source>
        <dbReference type="Proteomes" id="UP000587608"/>
    </source>
</evidence>
<proteinExistence type="predicted"/>
<dbReference type="AlphaFoldDB" id="A0A7W2DWK3"/>
<comment type="caution">
    <text evidence="2">The sequence shown here is derived from an EMBL/GenBank/DDBJ whole genome shotgun (WGS) entry which is preliminary data.</text>
</comment>
<dbReference type="GeneID" id="96785830"/>
<sequence>MAPFCALPTQEHWTGTTLELVHYVGFSKRPFSLTPVPDTNKAGQQQTPPNLDGQPVKAGDELADVQGRHDRPDEDEATGSHLLDAVGVPRC</sequence>
<name>A0A7W2DWK3_9ACTN</name>
<evidence type="ECO:0000313" key="2">
    <source>
        <dbReference type="EMBL" id="MBA5224355.1"/>
    </source>
</evidence>